<dbReference type="InterPro" id="IPR045864">
    <property type="entry name" value="aa-tRNA-synth_II/BPL/LPL"/>
</dbReference>
<dbReference type="PANTHER" id="PTHR11538">
    <property type="entry name" value="PHENYLALANYL-TRNA SYNTHETASE"/>
    <property type="match status" value="1"/>
</dbReference>
<organism evidence="18">
    <name type="scientific">hydrothermal vent metagenome</name>
    <dbReference type="NCBI Taxonomy" id="652676"/>
    <lineage>
        <taxon>unclassified sequences</taxon>
        <taxon>metagenomes</taxon>
        <taxon>ecological metagenomes</taxon>
    </lineage>
</organism>
<dbReference type="NCBIfam" id="TIGR00468">
    <property type="entry name" value="pheS"/>
    <property type="match status" value="1"/>
</dbReference>
<dbReference type="GO" id="GO:0005524">
    <property type="term" value="F:ATP binding"/>
    <property type="evidence" value="ECO:0007669"/>
    <property type="project" value="UniProtKB-KW"/>
</dbReference>
<comment type="subunit">
    <text evidence="4">Tetramer of two alpha and two beta subunits.</text>
</comment>
<evidence type="ECO:0000256" key="13">
    <source>
        <dbReference type="ARBA" id="ARBA00022917"/>
    </source>
</evidence>
<evidence type="ECO:0000256" key="12">
    <source>
        <dbReference type="ARBA" id="ARBA00022842"/>
    </source>
</evidence>
<dbReference type="GO" id="GO:0046872">
    <property type="term" value="F:metal ion binding"/>
    <property type="evidence" value="ECO:0007669"/>
    <property type="project" value="UniProtKB-KW"/>
</dbReference>
<dbReference type="Pfam" id="PF02912">
    <property type="entry name" value="Phe_tRNA-synt_N"/>
    <property type="match status" value="1"/>
</dbReference>
<accession>A0A3B1BZR5</accession>
<proteinExistence type="inferred from homology"/>
<keyword evidence="12" id="KW-0460">Magnesium</keyword>
<dbReference type="PANTHER" id="PTHR11538:SF41">
    <property type="entry name" value="PHENYLALANINE--TRNA LIGASE, MITOCHONDRIAL"/>
    <property type="match status" value="1"/>
</dbReference>
<keyword evidence="14 18" id="KW-0030">Aminoacyl-tRNA synthetase</keyword>
<dbReference type="Pfam" id="PF01409">
    <property type="entry name" value="tRNA-synt_2d"/>
    <property type="match status" value="1"/>
</dbReference>
<evidence type="ECO:0000256" key="2">
    <source>
        <dbReference type="ARBA" id="ARBA00004496"/>
    </source>
</evidence>
<comment type="subcellular location">
    <subcellularLocation>
        <location evidence="2">Cytoplasm</location>
    </subcellularLocation>
</comment>
<evidence type="ECO:0000256" key="8">
    <source>
        <dbReference type="ARBA" id="ARBA00022598"/>
    </source>
</evidence>
<dbReference type="HAMAP" id="MF_00281">
    <property type="entry name" value="Phe_tRNA_synth_alpha1"/>
    <property type="match status" value="1"/>
</dbReference>
<reference evidence="18" key="1">
    <citation type="submission" date="2018-06" db="EMBL/GenBank/DDBJ databases">
        <authorList>
            <person name="Zhirakovskaya E."/>
        </authorList>
    </citation>
    <scope>NUCLEOTIDE SEQUENCE</scope>
</reference>
<evidence type="ECO:0000256" key="10">
    <source>
        <dbReference type="ARBA" id="ARBA00022741"/>
    </source>
</evidence>
<dbReference type="SUPFAM" id="SSF55681">
    <property type="entry name" value="Class II aaRS and biotin synthetases"/>
    <property type="match status" value="1"/>
</dbReference>
<evidence type="ECO:0000256" key="14">
    <source>
        <dbReference type="ARBA" id="ARBA00023146"/>
    </source>
</evidence>
<dbReference type="AlphaFoldDB" id="A0A3B1BZR5"/>
<dbReference type="GO" id="GO:0006432">
    <property type="term" value="P:phenylalanyl-tRNA aminoacylation"/>
    <property type="evidence" value="ECO:0007669"/>
    <property type="project" value="InterPro"/>
</dbReference>
<evidence type="ECO:0000256" key="11">
    <source>
        <dbReference type="ARBA" id="ARBA00022840"/>
    </source>
</evidence>
<dbReference type="EC" id="6.1.1.20" evidence="5"/>
<comment type="cofactor">
    <cofactor evidence="1">
        <name>Mg(2+)</name>
        <dbReference type="ChEBI" id="CHEBI:18420"/>
    </cofactor>
</comment>
<evidence type="ECO:0000259" key="17">
    <source>
        <dbReference type="PROSITE" id="PS50862"/>
    </source>
</evidence>
<dbReference type="PROSITE" id="PS50862">
    <property type="entry name" value="AA_TRNA_LIGASE_II"/>
    <property type="match status" value="1"/>
</dbReference>
<dbReference type="GO" id="GO:0004826">
    <property type="term" value="F:phenylalanine-tRNA ligase activity"/>
    <property type="evidence" value="ECO:0007669"/>
    <property type="project" value="UniProtKB-EC"/>
</dbReference>
<dbReference type="InterPro" id="IPR004188">
    <property type="entry name" value="Phe-tRNA_ligase_II_N"/>
</dbReference>
<dbReference type="InterPro" id="IPR004529">
    <property type="entry name" value="Phe-tRNA-synth_IIc_asu"/>
</dbReference>
<keyword evidence="13" id="KW-0648">Protein biosynthesis</keyword>
<keyword evidence="11" id="KW-0067">ATP-binding</keyword>
<evidence type="ECO:0000256" key="9">
    <source>
        <dbReference type="ARBA" id="ARBA00022723"/>
    </source>
</evidence>
<evidence type="ECO:0000256" key="3">
    <source>
        <dbReference type="ARBA" id="ARBA00010207"/>
    </source>
</evidence>
<dbReference type="GO" id="GO:0005737">
    <property type="term" value="C:cytoplasm"/>
    <property type="evidence" value="ECO:0007669"/>
    <property type="project" value="UniProtKB-SubCell"/>
</dbReference>
<comment type="similarity">
    <text evidence="3">Belongs to the class-II aminoacyl-tRNA synthetase family. Phe-tRNA synthetase alpha subunit type 1 subfamily.</text>
</comment>
<keyword evidence="8 18" id="KW-0436">Ligase</keyword>
<dbReference type="InterPro" id="IPR006195">
    <property type="entry name" value="aa-tRNA-synth_II"/>
</dbReference>
<dbReference type="SUPFAM" id="SSF46589">
    <property type="entry name" value="tRNA-binding arm"/>
    <property type="match status" value="1"/>
</dbReference>
<keyword evidence="7" id="KW-0963">Cytoplasm</keyword>
<evidence type="ECO:0000256" key="1">
    <source>
        <dbReference type="ARBA" id="ARBA00001946"/>
    </source>
</evidence>
<comment type="catalytic activity">
    <reaction evidence="16">
        <text>tRNA(Phe) + L-phenylalanine + ATP = L-phenylalanyl-tRNA(Phe) + AMP + diphosphate + H(+)</text>
        <dbReference type="Rhea" id="RHEA:19413"/>
        <dbReference type="Rhea" id="RHEA-COMP:9668"/>
        <dbReference type="Rhea" id="RHEA-COMP:9699"/>
        <dbReference type="ChEBI" id="CHEBI:15378"/>
        <dbReference type="ChEBI" id="CHEBI:30616"/>
        <dbReference type="ChEBI" id="CHEBI:33019"/>
        <dbReference type="ChEBI" id="CHEBI:58095"/>
        <dbReference type="ChEBI" id="CHEBI:78442"/>
        <dbReference type="ChEBI" id="CHEBI:78531"/>
        <dbReference type="ChEBI" id="CHEBI:456215"/>
        <dbReference type="EC" id="6.1.1.20"/>
    </reaction>
</comment>
<evidence type="ECO:0000256" key="16">
    <source>
        <dbReference type="ARBA" id="ARBA00049255"/>
    </source>
</evidence>
<dbReference type="InterPro" id="IPR010978">
    <property type="entry name" value="tRNA-bd_arm"/>
</dbReference>
<gene>
    <name evidence="18" type="ORF">MNBD_NITROSPINAE04-839</name>
</gene>
<dbReference type="FunFam" id="3.30.930.10:FF:000003">
    <property type="entry name" value="Phenylalanine--tRNA ligase alpha subunit"/>
    <property type="match status" value="1"/>
</dbReference>
<evidence type="ECO:0000256" key="4">
    <source>
        <dbReference type="ARBA" id="ARBA00011209"/>
    </source>
</evidence>
<evidence type="ECO:0000256" key="5">
    <source>
        <dbReference type="ARBA" id="ARBA00012814"/>
    </source>
</evidence>
<dbReference type="InterPro" id="IPR022911">
    <property type="entry name" value="Phe_tRNA_ligase_alpha1_bac"/>
</dbReference>
<dbReference type="Gene3D" id="3.30.930.10">
    <property type="entry name" value="Bira Bifunctional Protein, Domain 2"/>
    <property type="match status" value="1"/>
</dbReference>
<keyword evidence="9" id="KW-0479">Metal-binding</keyword>
<sequence>MEKSDLKNELDKLKADYLARIKEASFADELEKARVELLGRKSELALRMKGLGKLPADKRPEAGAALNAVREAVTSALDDKLVAIREKQLNEKLENESFDITLPGRETGMGHGHPVVNVMDELIDIFTGLGFQVVEGPEVETDEYNFKMLNFPDDHPARDMQDTFYVQNGARLLRTHTSPVQIHAMRNIKPPFAVIAPGRVFRCDSDVTHSPVFNQLEGFYLDKDVNFGHLKGTLELFVHRLYGKDTKLRFRPSFFPFTEPSAELDISCVLCGGEGCRLCKGTGWMEILGAGMIDPNVLTSVGLDPEEWTGFAFGFGIERIAMLKYGIDDIRLLYENDPRFLGQF</sequence>
<feature type="domain" description="Aminoacyl-transfer RNA synthetases class-II family profile" evidence="17">
    <location>
        <begin position="117"/>
        <end position="338"/>
    </location>
</feature>
<dbReference type="CDD" id="cd00496">
    <property type="entry name" value="PheRS_alpha_core"/>
    <property type="match status" value="1"/>
</dbReference>
<dbReference type="InterPro" id="IPR002319">
    <property type="entry name" value="Phenylalanyl-tRNA_Synthase"/>
</dbReference>
<evidence type="ECO:0000313" key="18">
    <source>
        <dbReference type="EMBL" id="VAX16998.1"/>
    </source>
</evidence>
<keyword evidence="10" id="KW-0547">Nucleotide-binding</keyword>
<dbReference type="GO" id="GO:0000049">
    <property type="term" value="F:tRNA binding"/>
    <property type="evidence" value="ECO:0007669"/>
    <property type="project" value="InterPro"/>
</dbReference>
<dbReference type="EMBL" id="UOGA01000084">
    <property type="protein sequence ID" value="VAX16998.1"/>
    <property type="molecule type" value="Genomic_DNA"/>
</dbReference>
<evidence type="ECO:0000256" key="7">
    <source>
        <dbReference type="ARBA" id="ARBA00022490"/>
    </source>
</evidence>
<evidence type="ECO:0000256" key="15">
    <source>
        <dbReference type="ARBA" id="ARBA00030612"/>
    </source>
</evidence>
<protein>
    <recommendedName>
        <fullName evidence="6">Phenylalanine--tRNA ligase alpha subunit</fullName>
        <ecNumber evidence="5">6.1.1.20</ecNumber>
    </recommendedName>
    <alternativeName>
        <fullName evidence="15">Phenylalanyl-tRNA synthetase alpha subunit</fullName>
    </alternativeName>
</protein>
<name>A0A3B1BZR5_9ZZZZ</name>
<evidence type="ECO:0000256" key="6">
    <source>
        <dbReference type="ARBA" id="ARBA00015409"/>
    </source>
</evidence>